<reference evidence="1 2" key="1">
    <citation type="submission" date="2018-02" db="EMBL/GenBank/DDBJ databases">
        <title>Complete genome sequence of Streptomyces dengpaensis, the producer of angucyclines.</title>
        <authorList>
            <person name="Yumei L."/>
        </authorList>
    </citation>
    <scope>NUCLEOTIDE SEQUENCE [LARGE SCALE GENOMIC DNA]</scope>
    <source>
        <strain evidence="1 2">XZHG99</strain>
    </source>
</reference>
<dbReference type="Proteomes" id="UP000238413">
    <property type="component" value="Chromosome"/>
</dbReference>
<gene>
    <name evidence="1" type="ORF">C4B68_39020</name>
</gene>
<proteinExistence type="predicted"/>
<keyword evidence="2" id="KW-1185">Reference proteome</keyword>
<accession>A0ABN5ICP8</accession>
<name>A0ABN5ICP8_9ACTN</name>
<sequence>MALDPEGLPGGGSVALEPGFRVAVVGGFHVVADGLPLREGGTGLAGEDREEALGLGDWPVVVQWKSSAPRIARSTRRRPKP</sequence>
<evidence type="ECO:0000313" key="1">
    <source>
        <dbReference type="EMBL" id="AVH60759.1"/>
    </source>
</evidence>
<dbReference type="RefSeq" id="WP_104880053.1">
    <property type="nucleotide sequence ID" value="NZ_CP026652.1"/>
</dbReference>
<evidence type="ECO:0000313" key="2">
    <source>
        <dbReference type="Proteomes" id="UP000238413"/>
    </source>
</evidence>
<organism evidence="1 2">
    <name type="scientific">Streptomyces dengpaensis</name>
    <dbReference type="NCBI Taxonomy" id="2049881"/>
    <lineage>
        <taxon>Bacteria</taxon>
        <taxon>Bacillati</taxon>
        <taxon>Actinomycetota</taxon>
        <taxon>Actinomycetes</taxon>
        <taxon>Kitasatosporales</taxon>
        <taxon>Streptomycetaceae</taxon>
        <taxon>Streptomyces</taxon>
    </lineage>
</organism>
<dbReference type="EMBL" id="CP026652">
    <property type="protein sequence ID" value="AVH60759.1"/>
    <property type="molecule type" value="Genomic_DNA"/>
</dbReference>
<protein>
    <submittedName>
        <fullName evidence="1">Uncharacterized protein</fullName>
    </submittedName>
</protein>